<reference evidence="3" key="1">
    <citation type="submission" date="2020-06" db="EMBL/GenBank/DDBJ databases">
        <title>WGS assembly of Ceratodon purpureus strain R40.</title>
        <authorList>
            <person name="Carey S.B."/>
            <person name="Jenkins J."/>
            <person name="Shu S."/>
            <person name="Lovell J.T."/>
            <person name="Sreedasyam A."/>
            <person name="Maumus F."/>
            <person name="Tiley G.P."/>
            <person name="Fernandez-Pozo N."/>
            <person name="Barry K."/>
            <person name="Chen C."/>
            <person name="Wang M."/>
            <person name="Lipzen A."/>
            <person name="Daum C."/>
            <person name="Saski C.A."/>
            <person name="Payton A.C."/>
            <person name="Mcbreen J.C."/>
            <person name="Conrad R.E."/>
            <person name="Kollar L.M."/>
            <person name="Olsson S."/>
            <person name="Huttunen S."/>
            <person name="Landis J.B."/>
            <person name="Wickett N.J."/>
            <person name="Johnson M.G."/>
            <person name="Rensing S.A."/>
            <person name="Grimwood J."/>
            <person name="Schmutz J."/>
            <person name="Mcdaniel S.F."/>
        </authorList>
    </citation>
    <scope>NUCLEOTIDE SEQUENCE</scope>
    <source>
        <strain evidence="3">R40</strain>
    </source>
</reference>
<dbReference type="EMBL" id="CM026424">
    <property type="protein sequence ID" value="KAG0580437.1"/>
    <property type="molecule type" value="Genomic_DNA"/>
</dbReference>
<dbReference type="CDD" id="cd02440">
    <property type="entry name" value="AdoMet_MTases"/>
    <property type="match status" value="1"/>
</dbReference>
<comment type="caution">
    <text evidence="3">The sequence shown here is derived from an EMBL/GenBank/DDBJ whole genome shotgun (WGS) entry which is preliminary data.</text>
</comment>
<dbReference type="Pfam" id="PF13679">
    <property type="entry name" value="Methyltransf_32"/>
    <property type="match status" value="1"/>
</dbReference>
<dbReference type="InterPro" id="IPR029063">
    <property type="entry name" value="SAM-dependent_MTases_sf"/>
</dbReference>
<dbReference type="GO" id="GO:0005737">
    <property type="term" value="C:cytoplasm"/>
    <property type="evidence" value="ECO:0007669"/>
    <property type="project" value="TreeGrafter"/>
</dbReference>
<sequence>MVHSSTHLALCWHLEQLLEDWGKKPGVDEDDGSGGGGHGGGWLEGKRGRRQRFREQGGPSREALQRSHIVSILRQIPELRFESHVVSSCGRAELEVASVVHDGCNGAVGDGKGGCEEGVSEEQLPGDVMWPLSAVSELGGDEIFRVDWDAIPAGADPLRGFGYKTPAPMKRRSSQGHGGGHDDDGNGEGEEGRLARGARKRSQVESIATALKFLKLPTGSVVVDFGCGSGALSLPLACVFKEFTFVCVDYKQESLRLLDLRAQAAKLVNITTWQGRIEDYIEPFDACVALHACGHATDLALMQALRWRAGYVASPCCVGKLQFAVGSPSFTGTIYDDNYTPENLRTARATKDGYVFPNLSNSGNISVHEQNGTHCSSTSVASRDSYQSEIENHEFSVDTLRNSRDLVGSFSKTLTPKQVINEKSYAITTHEIQAENLSGEVKVVVDHCLTYPRSRWLRSVITTDDFLLLARTADWSSYDYDSWTSRLHSLCKTMVELDRNLASQELGYRTSLLSLADQKAGAVGVSHILVGKPSMNSH</sequence>
<feature type="compositionally biased region" description="Basic and acidic residues" evidence="1">
    <location>
        <begin position="179"/>
        <end position="194"/>
    </location>
</feature>
<feature type="domain" description="Methyltransferase" evidence="2">
    <location>
        <begin position="202"/>
        <end position="321"/>
    </location>
</feature>
<dbReference type="AlphaFoldDB" id="A0A8T0IBW5"/>
<dbReference type="Gene3D" id="3.40.50.150">
    <property type="entry name" value="Vaccinia Virus protein VP39"/>
    <property type="match status" value="1"/>
</dbReference>
<name>A0A8T0IBW5_CERPU</name>
<evidence type="ECO:0000313" key="3">
    <source>
        <dbReference type="EMBL" id="KAG0580437.1"/>
    </source>
</evidence>
<protein>
    <recommendedName>
        <fullName evidence="2">Methyltransferase domain-containing protein</fullName>
    </recommendedName>
</protein>
<feature type="region of interest" description="Disordered" evidence="1">
    <location>
        <begin position="162"/>
        <end position="200"/>
    </location>
</feature>
<feature type="region of interest" description="Disordered" evidence="1">
    <location>
        <begin position="23"/>
        <end position="63"/>
    </location>
</feature>
<dbReference type="InterPro" id="IPR025714">
    <property type="entry name" value="Methyltranfer_dom"/>
</dbReference>
<dbReference type="SUPFAM" id="SSF53335">
    <property type="entry name" value="S-adenosyl-L-methionine-dependent methyltransferases"/>
    <property type="match status" value="1"/>
</dbReference>
<gene>
    <name evidence="3" type="ORF">KC19_4G173100</name>
</gene>
<evidence type="ECO:0000256" key="1">
    <source>
        <dbReference type="SAM" id="MobiDB-lite"/>
    </source>
</evidence>
<proteinExistence type="predicted"/>
<accession>A0A8T0IBW5</accession>
<dbReference type="PANTHER" id="PTHR13369">
    <property type="match status" value="1"/>
</dbReference>
<keyword evidence="4" id="KW-1185">Reference proteome</keyword>
<feature type="compositionally biased region" description="Gly residues" evidence="1">
    <location>
        <begin position="33"/>
        <end position="43"/>
    </location>
</feature>
<organism evidence="3 4">
    <name type="scientific">Ceratodon purpureus</name>
    <name type="common">Fire moss</name>
    <name type="synonym">Dicranum purpureum</name>
    <dbReference type="NCBI Taxonomy" id="3225"/>
    <lineage>
        <taxon>Eukaryota</taxon>
        <taxon>Viridiplantae</taxon>
        <taxon>Streptophyta</taxon>
        <taxon>Embryophyta</taxon>
        <taxon>Bryophyta</taxon>
        <taxon>Bryophytina</taxon>
        <taxon>Bryopsida</taxon>
        <taxon>Dicranidae</taxon>
        <taxon>Pseudoditrichales</taxon>
        <taxon>Ditrichaceae</taxon>
        <taxon>Ceratodon</taxon>
    </lineage>
</organism>
<evidence type="ECO:0000259" key="2">
    <source>
        <dbReference type="Pfam" id="PF13679"/>
    </source>
</evidence>
<dbReference type="PANTHER" id="PTHR13369:SF0">
    <property type="entry name" value="GLUTATHIONE S-TRANSFERASE C-TERMINAL DOMAIN-CONTAINING PROTEIN"/>
    <property type="match status" value="1"/>
</dbReference>
<dbReference type="Proteomes" id="UP000822688">
    <property type="component" value="Chromosome 4"/>
</dbReference>
<evidence type="ECO:0000313" key="4">
    <source>
        <dbReference type="Proteomes" id="UP000822688"/>
    </source>
</evidence>